<keyword evidence="1" id="KW-0460">Magnesium</keyword>
<feature type="domain" description="MobA-like NTP transferase" evidence="2">
    <location>
        <begin position="7"/>
        <end position="173"/>
    </location>
</feature>
<dbReference type="PANTHER" id="PTHR43777:SF1">
    <property type="entry name" value="MOLYBDENUM COFACTOR CYTIDYLYLTRANSFERASE"/>
    <property type="match status" value="1"/>
</dbReference>
<evidence type="ECO:0000313" key="3">
    <source>
        <dbReference type="EMBL" id="EMR12353.1"/>
    </source>
</evidence>
<dbReference type="OrthoDB" id="5298023at2"/>
<evidence type="ECO:0000259" key="2">
    <source>
        <dbReference type="Pfam" id="PF12804"/>
    </source>
</evidence>
<keyword evidence="3" id="KW-0808">Transferase</keyword>
<dbReference type="eggNOG" id="COG2068">
    <property type="taxonomic scope" value="Bacteria"/>
</dbReference>
<evidence type="ECO:0000313" key="4">
    <source>
        <dbReference type="Proteomes" id="UP000012019"/>
    </source>
</evidence>
<dbReference type="EMBL" id="APHR01000058">
    <property type="protein sequence ID" value="EMR12353.1"/>
    <property type="molecule type" value="Genomic_DNA"/>
</dbReference>
<dbReference type="InterPro" id="IPR029044">
    <property type="entry name" value="Nucleotide-diphossugar_trans"/>
</dbReference>
<accession>M7NUB3</accession>
<keyword evidence="3" id="KW-0548">Nucleotidyltransferase</keyword>
<reference evidence="3 4" key="1">
    <citation type="journal article" date="2013" name="Genome Announc.">
        <title>Draft Genome Sequence of Methylophaga lonarensis MPLT, a Haloalkaliphilic (Non-Methane-Utilizing) Methylotroph.</title>
        <authorList>
            <person name="Shetty S.A."/>
            <person name="Marathe N.P."/>
            <person name="Munot H."/>
            <person name="Antony C.P."/>
            <person name="Dhotre D.P."/>
            <person name="Murrell J.C."/>
            <person name="Shouche Y.S."/>
        </authorList>
    </citation>
    <scope>NUCLEOTIDE SEQUENCE [LARGE SCALE GENOMIC DNA]</scope>
    <source>
        <strain evidence="3 4">MPL</strain>
    </source>
</reference>
<dbReference type="Proteomes" id="UP000012019">
    <property type="component" value="Unassembled WGS sequence"/>
</dbReference>
<comment type="caution">
    <text evidence="3">The sequence shown here is derived from an EMBL/GenBank/DDBJ whole genome shotgun (WGS) entry which is preliminary data.</text>
</comment>
<name>M7NUB3_9GAMM</name>
<dbReference type="Pfam" id="PF12804">
    <property type="entry name" value="NTP_transf_3"/>
    <property type="match status" value="1"/>
</dbReference>
<organism evidence="3 4">
    <name type="scientific">Methylophaga lonarensis MPL</name>
    <dbReference type="NCBI Taxonomy" id="1286106"/>
    <lineage>
        <taxon>Bacteria</taxon>
        <taxon>Pseudomonadati</taxon>
        <taxon>Pseudomonadota</taxon>
        <taxon>Gammaproteobacteria</taxon>
        <taxon>Thiotrichales</taxon>
        <taxon>Piscirickettsiaceae</taxon>
        <taxon>Methylophaga</taxon>
    </lineage>
</organism>
<proteinExistence type="predicted"/>
<dbReference type="STRING" id="1286106.MPL1_10477"/>
<protein>
    <submittedName>
        <fullName evidence="3">CTP:molybdopterin cytidylyltransferase</fullName>
    </submittedName>
</protein>
<keyword evidence="4" id="KW-1185">Reference proteome</keyword>
<dbReference type="GO" id="GO:0016779">
    <property type="term" value="F:nucleotidyltransferase activity"/>
    <property type="evidence" value="ECO:0007669"/>
    <property type="project" value="UniProtKB-KW"/>
</dbReference>
<dbReference type="PANTHER" id="PTHR43777">
    <property type="entry name" value="MOLYBDENUM COFACTOR CYTIDYLYLTRANSFERASE"/>
    <property type="match status" value="1"/>
</dbReference>
<dbReference type="InterPro" id="IPR025877">
    <property type="entry name" value="MobA-like_NTP_Trfase"/>
</dbReference>
<evidence type="ECO:0000256" key="1">
    <source>
        <dbReference type="ARBA" id="ARBA00022842"/>
    </source>
</evidence>
<dbReference type="Gene3D" id="3.90.550.10">
    <property type="entry name" value="Spore Coat Polysaccharide Biosynthesis Protein SpsA, Chain A"/>
    <property type="match status" value="1"/>
</dbReference>
<dbReference type="PATRIC" id="fig|1286106.3.peg.2096"/>
<dbReference type="CDD" id="cd04182">
    <property type="entry name" value="GT_2_like_f"/>
    <property type="match status" value="1"/>
</dbReference>
<dbReference type="RefSeq" id="WP_009727065.1">
    <property type="nucleotide sequence ID" value="NZ_APHR01000058.1"/>
</dbReference>
<gene>
    <name evidence="3" type="ORF">MPL1_10477</name>
</gene>
<sequence length="209" mass="22408">MTQIQPVLLAAGQSRRFGENKLLADFCYAGVTAPLLAHSLQPWLQQFERVLVVVPMIYQPLQKALQTALNDDYHRLDWLPSAQAEAGMGHSLADAVSATAEAEGWLIGLADMPLLPTEAIAGVADLLKQGAVLAAARYMQRQGHPVGFSSQFYSALSILQGDSGGRHLLKQHHAAIQFFDCQHPGVLTDVDTPQALQALQASAAISTSG</sequence>
<dbReference type="SUPFAM" id="SSF53448">
    <property type="entry name" value="Nucleotide-diphospho-sugar transferases"/>
    <property type="match status" value="1"/>
</dbReference>
<dbReference type="AlphaFoldDB" id="M7NUB3"/>